<evidence type="ECO:0008006" key="3">
    <source>
        <dbReference type="Google" id="ProtNLM"/>
    </source>
</evidence>
<dbReference type="PROSITE" id="PS51257">
    <property type="entry name" value="PROKAR_LIPOPROTEIN"/>
    <property type="match status" value="1"/>
</dbReference>
<dbReference type="OrthoDB" id="212616at2"/>
<dbReference type="RefSeq" id="WP_145262005.1">
    <property type="nucleotide sequence ID" value="NZ_CP036316.1"/>
</dbReference>
<sequence>MNTLQRSGILVAISLVSALVGCDSLDLPYTDSMSAPPTTMQPVVAPAPREHRLELHLKPGDRFPLIKTVTQKLILKDQPGKLAARSVLELVMILQAEAVEENGRKLLSVKYERVKYQQSVGEHTFDFDSNKPQQGLPPEAAVYASMVGNGFQFWIGPDNRIEETVGFEQFAEKCLSAIPEEHRSAVLTRLAASSGDEFVANFIDDSIGLLPYHVNRAGKVVVGDSWTRERRLVNPIRVFMKEKFTLESVKGPVAEISVAGDISRSRVFGEAEQLVANANVEIQGGRSLGLCSIDTTTGLPIEAEIHRNMELRVTTPDGKSYDQLKEITTSIRSFPTQSAAIRTEESL</sequence>
<protein>
    <recommendedName>
        <fullName evidence="3">Lipoprotein</fullName>
    </recommendedName>
</protein>
<organism evidence="1 2">
    <name type="scientific">Calycomorphotria hydatis</name>
    <dbReference type="NCBI Taxonomy" id="2528027"/>
    <lineage>
        <taxon>Bacteria</taxon>
        <taxon>Pseudomonadati</taxon>
        <taxon>Planctomycetota</taxon>
        <taxon>Planctomycetia</taxon>
        <taxon>Planctomycetales</taxon>
        <taxon>Planctomycetaceae</taxon>
        <taxon>Calycomorphotria</taxon>
    </lineage>
</organism>
<dbReference type="KEGG" id="chya:V22_18910"/>
<gene>
    <name evidence="1" type="ORF">V22_18910</name>
</gene>
<evidence type="ECO:0000313" key="1">
    <source>
        <dbReference type="EMBL" id="QDT64651.1"/>
    </source>
</evidence>
<keyword evidence="2" id="KW-1185">Reference proteome</keyword>
<dbReference type="Pfam" id="PF19777">
    <property type="entry name" value="DUF6263"/>
    <property type="match status" value="1"/>
</dbReference>
<reference evidence="1 2" key="1">
    <citation type="submission" date="2019-02" db="EMBL/GenBank/DDBJ databases">
        <title>Deep-cultivation of Planctomycetes and their phenomic and genomic characterization uncovers novel biology.</title>
        <authorList>
            <person name="Wiegand S."/>
            <person name="Jogler M."/>
            <person name="Boedeker C."/>
            <person name="Pinto D."/>
            <person name="Vollmers J."/>
            <person name="Rivas-Marin E."/>
            <person name="Kohn T."/>
            <person name="Peeters S.H."/>
            <person name="Heuer A."/>
            <person name="Rast P."/>
            <person name="Oberbeckmann S."/>
            <person name="Bunk B."/>
            <person name="Jeske O."/>
            <person name="Meyerdierks A."/>
            <person name="Storesund J.E."/>
            <person name="Kallscheuer N."/>
            <person name="Luecker S."/>
            <person name="Lage O.M."/>
            <person name="Pohl T."/>
            <person name="Merkel B.J."/>
            <person name="Hornburger P."/>
            <person name="Mueller R.-W."/>
            <person name="Bruemmer F."/>
            <person name="Labrenz M."/>
            <person name="Spormann A.M."/>
            <person name="Op den Camp H."/>
            <person name="Overmann J."/>
            <person name="Amann R."/>
            <person name="Jetten M.S.M."/>
            <person name="Mascher T."/>
            <person name="Medema M.H."/>
            <person name="Devos D.P."/>
            <person name="Kaster A.-K."/>
            <person name="Ovreas L."/>
            <person name="Rohde M."/>
            <person name="Galperin M.Y."/>
            <person name="Jogler C."/>
        </authorList>
    </citation>
    <scope>NUCLEOTIDE SEQUENCE [LARGE SCALE GENOMIC DNA]</scope>
    <source>
        <strain evidence="1 2">V22</strain>
    </source>
</reference>
<dbReference type="Proteomes" id="UP000319976">
    <property type="component" value="Chromosome"/>
</dbReference>
<accession>A0A517T8E7</accession>
<dbReference type="EMBL" id="CP036316">
    <property type="protein sequence ID" value="QDT64651.1"/>
    <property type="molecule type" value="Genomic_DNA"/>
</dbReference>
<name>A0A517T8E7_9PLAN</name>
<dbReference type="InterPro" id="IPR046230">
    <property type="entry name" value="DUF6263"/>
</dbReference>
<proteinExistence type="predicted"/>
<evidence type="ECO:0000313" key="2">
    <source>
        <dbReference type="Proteomes" id="UP000319976"/>
    </source>
</evidence>
<dbReference type="AlphaFoldDB" id="A0A517T8E7"/>